<dbReference type="RefSeq" id="WP_110936510.1">
    <property type="nucleotide sequence ID" value="NZ_KZ614146.1"/>
</dbReference>
<proteinExistence type="inferred from homology"/>
<dbReference type="NCBIfam" id="NF002845">
    <property type="entry name" value="PRK03094.1"/>
    <property type="match status" value="1"/>
</dbReference>
<dbReference type="Proteomes" id="UP000281498">
    <property type="component" value="Unassembled WGS sequence"/>
</dbReference>
<comment type="caution">
    <text evidence="2">The sequence shown here is derived from an EMBL/GenBank/DDBJ whole genome shotgun (WGS) entry which is preliminary data.</text>
</comment>
<keyword evidence="3" id="KW-1185">Reference proteome</keyword>
<dbReference type="EMBL" id="PDOE01000001">
    <property type="protein sequence ID" value="RKL68850.1"/>
    <property type="molecule type" value="Genomic_DNA"/>
</dbReference>
<organism evidence="2 3">
    <name type="scientific">Salipaludibacillus neizhouensis</name>
    <dbReference type="NCBI Taxonomy" id="885475"/>
    <lineage>
        <taxon>Bacteria</taxon>
        <taxon>Bacillati</taxon>
        <taxon>Bacillota</taxon>
        <taxon>Bacilli</taxon>
        <taxon>Bacillales</taxon>
        <taxon>Bacillaceae</taxon>
    </lineage>
</organism>
<evidence type="ECO:0000313" key="3">
    <source>
        <dbReference type="Proteomes" id="UP000281498"/>
    </source>
</evidence>
<evidence type="ECO:0000256" key="1">
    <source>
        <dbReference type="HAMAP-Rule" id="MF_00506"/>
    </source>
</evidence>
<dbReference type="OrthoDB" id="1708042at2"/>
<evidence type="ECO:0000313" key="2">
    <source>
        <dbReference type="EMBL" id="RKL68850.1"/>
    </source>
</evidence>
<gene>
    <name evidence="2" type="ORF">CR203_02065</name>
</gene>
<sequence length="80" mass="8434">MAKVGVEESLTDVEQALQARGHQVVALHSDQDAANCDCCVVSGQHDNMMGMADTKTQASVISAEGLTADEVCELVESKVK</sequence>
<dbReference type="HAMAP" id="MF_00506">
    <property type="entry name" value="UPF0180"/>
    <property type="match status" value="1"/>
</dbReference>
<dbReference type="Pfam" id="PF03698">
    <property type="entry name" value="UPF0180"/>
    <property type="match status" value="1"/>
</dbReference>
<dbReference type="InterPro" id="IPR005370">
    <property type="entry name" value="UPF0180"/>
</dbReference>
<accession>A0A3A9KDM1</accession>
<name>A0A3A9KDM1_9BACI</name>
<reference evidence="2 3" key="1">
    <citation type="submission" date="2017-10" db="EMBL/GenBank/DDBJ databases">
        <title>Bacillus sp. nov., a halophilic bacterium isolated from a Keqin Lake.</title>
        <authorList>
            <person name="Wang H."/>
        </authorList>
    </citation>
    <scope>NUCLEOTIDE SEQUENCE [LARGE SCALE GENOMIC DNA]</scope>
    <source>
        <strain evidence="2 3">KCTC 13187</strain>
    </source>
</reference>
<comment type="similarity">
    <text evidence="1">Belongs to the UPF0180 family.</text>
</comment>
<protein>
    <recommendedName>
        <fullName evidence="1">UPF0180 protein CR203_02065</fullName>
    </recommendedName>
</protein>
<dbReference type="AlphaFoldDB" id="A0A3A9KDM1"/>